<evidence type="ECO:0000313" key="1">
    <source>
        <dbReference type="Proteomes" id="UP000504608"/>
    </source>
</evidence>
<proteinExistence type="predicted"/>
<reference evidence="2" key="1">
    <citation type="submission" date="2025-08" db="UniProtKB">
        <authorList>
            <consortium name="RefSeq"/>
        </authorList>
    </citation>
    <scope>IDENTIFICATION</scope>
    <source>
        <tissue evidence="2">Young leaves</tissue>
    </source>
</reference>
<name>A0A6J1KRL9_CUCMA</name>
<evidence type="ECO:0000313" key="2">
    <source>
        <dbReference type="RefSeq" id="XP_023004877.1"/>
    </source>
</evidence>
<gene>
    <name evidence="2" type="primary">LOC111498056</name>
</gene>
<sequence length="130" mass="14251">MEGVSVGRGRRKTVQLGAPGGKRRHVWQFKVLRKLRRLRRLPSLKKLLIWLRDSYMNAMLALASSRVVGSGGGTGDGVWGGAGGRATLKEYDEEMITEIYKSLVVAQGRLPPPESVRPSWVGGRLPAVAE</sequence>
<organism evidence="1 2">
    <name type="scientific">Cucurbita maxima</name>
    <name type="common">Pumpkin</name>
    <name type="synonym">Winter squash</name>
    <dbReference type="NCBI Taxonomy" id="3661"/>
    <lineage>
        <taxon>Eukaryota</taxon>
        <taxon>Viridiplantae</taxon>
        <taxon>Streptophyta</taxon>
        <taxon>Embryophyta</taxon>
        <taxon>Tracheophyta</taxon>
        <taxon>Spermatophyta</taxon>
        <taxon>Magnoliopsida</taxon>
        <taxon>eudicotyledons</taxon>
        <taxon>Gunneridae</taxon>
        <taxon>Pentapetalae</taxon>
        <taxon>rosids</taxon>
        <taxon>fabids</taxon>
        <taxon>Cucurbitales</taxon>
        <taxon>Cucurbitaceae</taxon>
        <taxon>Cucurbiteae</taxon>
        <taxon>Cucurbita</taxon>
    </lineage>
</organism>
<dbReference type="GeneID" id="111498056"/>
<keyword evidence="1" id="KW-1185">Reference proteome</keyword>
<accession>A0A6J1KRL9</accession>
<dbReference type="Proteomes" id="UP000504608">
    <property type="component" value="Unplaced"/>
</dbReference>
<dbReference type="OrthoDB" id="1898021at2759"/>
<protein>
    <submittedName>
        <fullName evidence="2">Uncharacterized protein LOC111498056</fullName>
    </submittedName>
</protein>
<dbReference type="PANTHER" id="PTHR33702">
    <property type="entry name" value="BNAA09G40010D PROTEIN"/>
    <property type="match status" value="1"/>
</dbReference>
<dbReference type="RefSeq" id="XP_023004877.1">
    <property type="nucleotide sequence ID" value="XM_023149109.1"/>
</dbReference>
<dbReference type="PANTHER" id="PTHR33702:SF5">
    <property type="entry name" value="OS01G0308600 PROTEIN"/>
    <property type="match status" value="1"/>
</dbReference>
<dbReference type="KEGG" id="cmax:111498056"/>
<dbReference type="AlphaFoldDB" id="A0A6J1KRL9"/>